<organism evidence="2 3">
    <name type="scientific">Mycena rosella</name>
    <name type="common">Pink bonnet</name>
    <name type="synonym">Agaricus rosellus</name>
    <dbReference type="NCBI Taxonomy" id="1033263"/>
    <lineage>
        <taxon>Eukaryota</taxon>
        <taxon>Fungi</taxon>
        <taxon>Dikarya</taxon>
        <taxon>Basidiomycota</taxon>
        <taxon>Agaricomycotina</taxon>
        <taxon>Agaricomycetes</taxon>
        <taxon>Agaricomycetidae</taxon>
        <taxon>Agaricales</taxon>
        <taxon>Marasmiineae</taxon>
        <taxon>Mycenaceae</taxon>
        <taxon>Mycena</taxon>
    </lineage>
</organism>
<feature type="region of interest" description="Disordered" evidence="1">
    <location>
        <begin position="167"/>
        <end position="401"/>
    </location>
</feature>
<dbReference type="Proteomes" id="UP001221757">
    <property type="component" value="Unassembled WGS sequence"/>
</dbReference>
<dbReference type="AlphaFoldDB" id="A0AAD7GYU7"/>
<feature type="compositionally biased region" description="Polar residues" evidence="1">
    <location>
        <begin position="469"/>
        <end position="484"/>
    </location>
</feature>
<reference evidence="2" key="1">
    <citation type="submission" date="2023-03" db="EMBL/GenBank/DDBJ databases">
        <title>Massive genome expansion in bonnet fungi (Mycena s.s.) driven by repeated elements and novel gene families across ecological guilds.</title>
        <authorList>
            <consortium name="Lawrence Berkeley National Laboratory"/>
            <person name="Harder C.B."/>
            <person name="Miyauchi S."/>
            <person name="Viragh M."/>
            <person name="Kuo A."/>
            <person name="Thoen E."/>
            <person name="Andreopoulos B."/>
            <person name="Lu D."/>
            <person name="Skrede I."/>
            <person name="Drula E."/>
            <person name="Henrissat B."/>
            <person name="Morin E."/>
            <person name="Kohler A."/>
            <person name="Barry K."/>
            <person name="LaButti K."/>
            <person name="Morin E."/>
            <person name="Salamov A."/>
            <person name="Lipzen A."/>
            <person name="Mereny Z."/>
            <person name="Hegedus B."/>
            <person name="Baldrian P."/>
            <person name="Stursova M."/>
            <person name="Weitz H."/>
            <person name="Taylor A."/>
            <person name="Grigoriev I.V."/>
            <person name="Nagy L.G."/>
            <person name="Martin F."/>
            <person name="Kauserud H."/>
        </authorList>
    </citation>
    <scope>NUCLEOTIDE SEQUENCE</scope>
    <source>
        <strain evidence="2">CBHHK067</strain>
    </source>
</reference>
<feature type="compositionally biased region" description="Low complexity" evidence="1">
    <location>
        <begin position="172"/>
        <end position="189"/>
    </location>
</feature>
<name>A0AAD7GYU7_MYCRO</name>
<feature type="compositionally biased region" description="Low complexity" evidence="1">
    <location>
        <begin position="213"/>
        <end position="226"/>
    </location>
</feature>
<evidence type="ECO:0000313" key="2">
    <source>
        <dbReference type="EMBL" id="KAJ7708334.1"/>
    </source>
</evidence>
<feature type="region of interest" description="Disordered" evidence="1">
    <location>
        <begin position="448"/>
        <end position="506"/>
    </location>
</feature>
<dbReference type="EMBL" id="JARKIE010000004">
    <property type="protein sequence ID" value="KAJ7708334.1"/>
    <property type="molecule type" value="Genomic_DNA"/>
</dbReference>
<sequence length="643" mass="68441">MPGKATKKVRPVRAGKYDARELWKRSPSPAEDWGSDADVDFNLEIVGEEVGYDGEIKYEIEWRNWTRADGTSTTWEGADTTSTHLPTADWEEKRLAELPDRPDVVLWGTTDIANTRTRERKQGYDGTVSEEERAAFQEDFDGMVSRMDELMEENKEQFPEMYARYTREKQGAGARAETPPTAAPTMPLPRQHYAQVNAQAGPSRPRVNAEAGPSRTSSTPSTSRPSPIQPTASSSRVPAPTSRPPPAQQTASSSSSRPPPPRSPLPRRSSVISISSSADSIQFINMTGPPPIRTKRPATPTPPVGTPAAKRRALPLPPDLVSGAASMSNTTRPSASATPIASSSRPSTSRPPVASSSRTGSNASAASTSATLVASSSRPSTSKPPAAPSSRTSTTFVSACGSGSRLPPLAAFFRGRPSPPAPLPYTLPSHTESAAFWDASTASAAAIRSTRPAADVLPRSSTHPHRDSTPPSTALTRTRQSRSPAQPARRALKRKHPDSDGRTCGCGTLLPPPDVHRGELCDGCRNTATNKRWAMKQTSAPPLPRTCACGTLLPPPDVHRGETCDGCRQSEARARAKGKGKGTQPAALGRGVGVNTMQSGSTHSARALEVVASKTPVRQPLPLPLPGSSSMRKGKARENVKSL</sequence>
<keyword evidence="3" id="KW-1185">Reference proteome</keyword>
<protein>
    <recommendedName>
        <fullName evidence="4">Chromo domain-containing protein</fullName>
    </recommendedName>
</protein>
<evidence type="ECO:0000256" key="1">
    <source>
        <dbReference type="SAM" id="MobiDB-lite"/>
    </source>
</evidence>
<comment type="caution">
    <text evidence="2">The sequence shown here is derived from an EMBL/GenBank/DDBJ whole genome shotgun (WGS) entry which is preliminary data.</text>
</comment>
<feature type="compositionally biased region" description="Low complexity" evidence="1">
    <location>
        <begin position="330"/>
        <end position="395"/>
    </location>
</feature>
<evidence type="ECO:0008006" key="4">
    <source>
        <dbReference type="Google" id="ProtNLM"/>
    </source>
</evidence>
<gene>
    <name evidence="2" type="ORF">B0H17DRAFT_454629</name>
</gene>
<feature type="compositionally biased region" description="Low complexity" evidence="1">
    <location>
        <begin position="266"/>
        <end position="282"/>
    </location>
</feature>
<feature type="region of interest" description="Disordered" evidence="1">
    <location>
        <begin position="575"/>
        <end position="643"/>
    </location>
</feature>
<feature type="compositionally biased region" description="Polar residues" evidence="1">
    <location>
        <begin position="595"/>
        <end position="604"/>
    </location>
</feature>
<evidence type="ECO:0000313" key="3">
    <source>
        <dbReference type="Proteomes" id="UP001221757"/>
    </source>
</evidence>
<proteinExistence type="predicted"/>
<accession>A0AAD7GYU7</accession>